<organism evidence="2 3">
    <name type="scientific">Pleuronectes platessa</name>
    <name type="common">European plaice</name>
    <dbReference type="NCBI Taxonomy" id="8262"/>
    <lineage>
        <taxon>Eukaryota</taxon>
        <taxon>Metazoa</taxon>
        <taxon>Chordata</taxon>
        <taxon>Craniata</taxon>
        <taxon>Vertebrata</taxon>
        <taxon>Euteleostomi</taxon>
        <taxon>Actinopterygii</taxon>
        <taxon>Neopterygii</taxon>
        <taxon>Teleostei</taxon>
        <taxon>Neoteleostei</taxon>
        <taxon>Acanthomorphata</taxon>
        <taxon>Carangaria</taxon>
        <taxon>Pleuronectiformes</taxon>
        <taxon>Pleuronectoidei</taxon>
        <taxon>Pleuronectidae</taxon>
        <taxon>Pleuronectes</taxon>
    </lineage>
</organism>
<evidence type="ECO:0000313" key="3">
    <source>
        <dbReference type="Proteomes" id="UP001153269"/>
    </source>
</evidence>
<accession>A0A9N7VY32</accession>
<name>A0A9N7VY32_PLEPL</name>
<dbReference type="Proteomes" id="UP001153269">
    <property type="component" value="Unassembled WGS sequence"/>
</dbReference>
<comment type="caution">
    <text evidence="2">The sequence shown here is derived from an EMBL/GenBank/DDBJ whole genome shotgun (WGS) entry which is preliminary data.</text>
</comment>
<gene>
    <name evidence="2" type="ORF">PLEPLA_LOCUS47110</name>
</gene>
<feature type="region of interest" description="Disordered" evidence="1">
    <location>
        <begin position="37"/>
        <end position="72"/>
    </location>
</feature>
<keyword evidence="3" id="KW-1185">Reference proteome</keyword>
<sequence>MLDPERGADEGGGRERAGELGGVEVCVGGVAIIESRSSSPLKQQCAEIGGGGGGGGGEEEEEEEEEEEGYPLLAQSGVFIPVAVRMIEVVFSAQCSRSPEGRRGELPLGDSSRPNFQSVGRSIGFLQMEAMTMETLAFVVPTRN</sequence>
<evidence type="ECO:0000313" key="2">
    <source>
        <dbReference type="EMBL" id="CAB1459273.1"/>
    </source>
</evidence>
<proteinExistence type="predicted"/>
<evidence type="ECO:0000256" key="1">
    <source>
        <dbReference type="SAM" id="MobiDB-lite"/>
    </source>
</evidence>
<dbReference type="AlphaFoldDB" id="A0A9N7VY32"/>
<feature type="compositionally biased region" description="Acidic residues" evidence="1">
    <location>
        <begin position="57"/>
        <end position="69"/>
    </location>
</feature>
<dbReference type="EMBL" id="CADEAL010004424">
    <property type="protein sequence ID" value="CAB1459273.1"/>
    <property type="molecule type" value="Genomic_DNA"/>
</dbReference>
<reference evidence="2" key="1">
    <citation type="submission" date="2020-03" db="EMBL/GenBank/DDBJ databases">
        <authorList>
            <person name="Weist P."/>
        </authorList>
    </citation>
    <scope>NUCLEOTIDE SEQUENCE</scope>
</reference>
<protein>
    <submittedName>
        <fullName evidence="2">Uncharacterized protein</fullName>
    </submittedName>
</protein>